<dbReference type="GO" id="GO:0042597">
    <property type="term" value="C:periplasmic space"/>
    <property type="evidence" value="ECO:0007669"/>
    <property type="project" value="InterPro"/>
</dbReference>
<keyword evidence="5" id="KW-1185">Reference proteome</keyword>
<dbReference type="Proteomes" id="UP000291485">
    <property type="component" value="Unassembled WGS sequence"/>
</dbReference>
<evidence type="ECO:0000313" key="4">
    <source>
        <dbReference type="EMBL" id="TCD11495.1"/>
    </source>
</evidence>
<dbReference type="InterPro" id="IPR008929">
    <property type="entry name" value="Chondroitin_lyas"/>
</dbReference>
<protein>
    <recommendedName>
        <fullName evidence="3">Alginate lyase domain-containing protein</fullName>
    </recommendedName>
</protein>
<reference evidence="4 5" key="1">
    <citation type="submission" date="2019-02" db="EMBL/GenBank/DDBJ databases">
        <title>Pedobacter sp. RP-3-11 sp. nov., isolated from Arctic soil.</title>
        <authorList>
            <person name="Dahal R.H."/>
        </authorList>
    </citation>
    <scope>NUCLEOTIDE SEQUENCE [LARGE SCALE GENOMIC DNA]</scope>
    <source>
        <strain evidence="4 5">RP-3-11</strain>
    </source>
</reference>
<keyword evidence="1" id="KW-0732">Signal</keyword>
<dbReference type="Gene3D" id="1.50.10.100">
    <property type="entry name" value="Chondroitin AC/alginate lyase"/>
    <property type="match status" value="1"/>
</dbReference>
<dbReference type="EMBL" id="SJSN01000003">
    <property type="protein sequence ID" value="TCD11495.1"/>
    <property type="molecule type" value="Genomic_DNA"/>
</dbReference>
<evidence type="ECO:0000256" key="2">
    <source>
        <dbReference type="ARBA" id="ARBA00023239"/>
    </source>
</evidence>
<evidence type="ECO:0000259" key="3">
    <source>
        <dbReference type="Pfam" id="PF05426"/>
    </source>
</evidence>
<dbReference type="OrthoDB" id="1043373at2"/>
<gene>
    <name evidence="4" type="ORF">EZ449_04325</name>
</gene>
<proteinExistence type="predicted"/>
<evidence type="ECO:0000256" key="1">
    <source>
        <dbReference type="ARBA" id="ARBA00022729"/>
    </source>
</evidence>
<feature type="domain" description="Alginate lyase" evidence="3">
    <location>
        <begin position="59"/>
        <end position="286"/>
    </location>
</feature>
<accession>A0A4R0P3T2</accession>
<dbReference type="RefSeq" id="WP_131556747.1">
    <property type="nucleotide sequence ID" value="NZ_SJSN01000003.1"/>
</dbReference>
<dbReference type="SUPFAM" id="SSF48230">
    <property type="entry name" value="Chondroitin AC/alginate lyase"/>
    <property type="match status" value="1"/>
</dbReference>
<organism evidence="4 5">
    <name type="scientific">Pedobacter frigidisoli</name>
    <dbReference type="NCBI Taxonomy" id="2530455"/>
    <lineage>
        <taxon>Bacteria</taxon>
        <taxon>Pseudomonadati</taxon>
        <taxon>Bacteroidota</taxon>
        <taxon>Sphingobacteriia</taxon>
        <taxon>Sphingobacteriales</taxon>
        <taxon>Sphingobacteriaceae</taxon>
        <taxon>Pedobacter</taxon>
    </lineage>
</organism>
<dbReference type="GO" id="GO:0016829">
    <property type="term" value="F:lyase activity"/>
    <property type="evidence" value="ECO:0007669"/>
    <property type="project" value="UniProtKB-KW"/>
</dbReference>
<comment type="caution">
    <text evidence="4">The sequence shown here is derived from an EMBL/GenBank/DDBJ whole genome shotgun (WGS) entry which is preliminary data.</text>
</comment>
<sequence>MMRKFIIIPLLIIITASSFAQIVSLNAREIKQLKTEISNNVETKKLYSGFEKAALSYLSEIPNPIDTIRTEGLLKGNPKKVKTQLALADMNKMFSLALQYRLKGDKKYLNKCIDFLLAWAEINRPNGDPIDDTNLDKAVEAYDLIKNEIPVAAKKTIEKWLTETALAEINSKRMKTGRATAINNWNAHRLKEVGEIGYALKNQEFINWTIENLKSHININLNADGTSLDFKERDAMHYHIYDLDPMLKLAIMINRDKGQNFYIYESPKGSSIKKSVDWLMPYIKVEKQHEEYVNTTVKFDRDRAKNNEPGFAPGTLFEPELAIPVLELSIYFDPSQEKLLTDINSKGENWQMVMDKIKRAR</sequence>
<dbReference type="AlphaFoldDB" id="A0A4R0P3T2"/>
<keyword evidence="2" id="KW-0456">Lyase</keyword>
<dbReference type="Pfam" id="PF05426">
    <property type="entry name" value="Alginate_lyase"/>
    <property type="match status" value="1"/>
</dbReference>
<evidence type="ECO:0000313" key="5">
    <source>
        <dbReference type="Proteomes" id="UP000291485"/>
    </source>
</evidence>
<dbReference type="InterPro" id="IPR008397">
    <property type="entry name" value="Alginate_lyase_dom"/>
</dbReference>
<name>A0A4R0P3T2_9SPHI</name>